<feature type="transmembrane region" description="Helical" evidence="9">
    <location>
        <begin position="140"/>
        <end position="159"/>
    </location>
</feature>
<feature type="transmembrane region" description="Helical" evidence="9">
    <location>
        <begin position="398"/>
        <end position="416"/>
    </location>
</feature>
<evidence type="ECO:0000256" key="5">
    <source>
        <dbReference type="ARBA" id="ARBA00022692"/>
    </source>
</evidence>
<feature type="compositionally biased region" description="Basic and acidic residues" evidence="8">
    <location>
        <begin position="1"/>
        <end position="13"/>
    </location>
</feature>
<comment type="subcellular location">
    <subcellularLocation>
        <location evidence="1">Cell membrane</location>
        <topology evidence="1">Multi-pass membrane protein</topology>
    </subcellularLocation>
</comment>
<organism evidence="10 11">
    <name type="scientific">Phenylobacterium kunshanense</name>
    <dbReference type="NCBI Taxonomy" id="1445034"/>
    <lineage>
        <taxon>Bacteria</taxon>
        <taxon>Pseudomonadati</taxon>
        <taxon>Pseudomonadota</taxon>
        <taxon>Alphaproteobacteria</taxon>
        <taxon>Caulobacterales</taxon>
        <taxon>Caulobacteraceae</taxon>
        <taxon>Phenylobacterium</taxon>
    </lineage>
</organism>
<feature type="transmembrane region" description="Helical" evidence="9">
    <location>
        <begin position="233"/>
        <end position="255"/>
    </location>
</feature>
<evidence type="ECO:0000313" key="11">
    <source>
        <dbReference type="Proteomes" id="UP000249524"/>
    </source>
</evidence>
<keyword evidence="6 9" id="KW-1133">Transmembrane helix</keyword>
<feature type="transmembrane region" description="Helical" evidence="9">
    <location>
        <begin position="109"/>
        <end position="128"/>
    </location>
</feature>
<reference evidence="10 11" key="1">
    <citation type="submission" date="2018-05" db="EMBL/GenBank/DDBJ databases">
        <authorList>
            <person name="Lanie J.A."/>
            <person name="Ng W.-L."/>
            <person name="Kazmierczak K.M."/>
            <person name="Andrzejewski T.M."/>
            <person name="Davidsen T.M."/>
            <person name="Wayne K.J."/>
            <person name="Tettelin H."/>
            <person name="Glass J.I."/>
            <person name="Rusch D."/>
            <person name="Podicherti R."/>
            <person name="Tsui H.-C.T."/>
            <person name="Winkler M.E."/>
        </authorList>
    </citation>
    <scope>NUCLEOTIDE SEQUENCE [LARGE SCALE GENOMIC DNA]</scope>
    <source>
        <strain evidence="10 11">BUT-10</strain>
    </source>
</reference>
<feature type="transmembrane region" description="Helical" evidence="9">
    <location>
        <begin position="198"/>
        <end position="227"/>
    </location>
</feature>
<dbReference type="PANTHER" id="PTHR33908:SF11">
    <property type="entry name" value="MEMBRANE PROTEIN"/>
    <property type="match status" value="1"/>
</dbReference>
<evidence type="ECO:0000256" key="7">
    <source>
        <dbReference type="ARBA" id="ARBA00023136"/>
    </source>
</evidence>
<dbReference type="Proteomes" id="UP000249524">
    <property type="component" value="Unassembled WGS sequence"/>
</dbReference>
<dbReference type="AlphaFoldDB" id="A0A328BND8"/>
<dbReference type="EMBL" id="QFYS01000003">
    <property type="protein sequence ID" value="RAK66508.1"/>
    <property type="molecule type" value="Genomic_DNA"/>
</dbReference>
<evidence type="ECO:0000256" key="8">
    <source>
        <dbReference type="SAM" id="MobiDB-lite"/>
    </source>
</evidence>
<evidence type="ECO:0000256" key="1">
    <source>
        <dbReference type="ARBA" id="ARBA00004651"/>
    </source>
</evidence>
<keyword evidence="7 9" id="KW-0472">Membrane</keyword>
<sequence>MGGLEDRVGDKPQKTGAPTAGRLALSDRTATWVVIGLILAGAALRLLWTLNGHLAPINSEAFFIARALAEGRGFAEAFGLGTGPTAHLMPTTPLPAALVYTLMGVGSPAAELTLTLWAVGCVGGSIFAGERVMRELGVGAWARIGGVAAASLTPIQLGLESSAFRVWEGALAALLLLTTLLICLRLDKRDEIGWKPLLGLGALNGLVFLVSPAAAIATSGVIGLLFLRRVHPFRWPAPVLVAIAIVAAVLVPWGLRNEAVLGKFVPLRTGSGISMALAYHEGRVRTDDIQADDLKRFREVSPLMGEAARRHYLDVGEVEFNRELNLEARAWREAHPEDVWKIRARNLVEFYAPPAWLWTRFTSDRGSGVEMRRLLVAASALAGFLTLVAVLAARQWRWLYVTAALVLPSLPYIAVYPLLRYRYLVSTLLILVAAYGAVTLITWARDRIRPGVARST</sequence>
<dbReference type="GO" id="GO:0016763">
    <property type="term" value="F:pentosyltransferase activity"/>
    <property type="evidence" value="ECO:0007669"/>
    <property type="project" value="TreeGrafter"/>
</dbReference>
<keyword evidence="11" id="KW-1185">Reference proteome</keyword>
<keyword evidence="5 9" id="KW-0812">Transmembrane</keyword>
<evidence type="ECO:0000313" key="10">
    <source>
        <dbReference type="EMBL" id="RAK66508.1"/>
    </source>
</evidence>
<dbReference type="PANTHER" id="PTHR33908">
    <property type="entry name" value="MANNOSYLTRANSFERASE YKCB-RELATED"/>
    <property type="match status" value="1"/>
</dbReference>
<feature type="transmembrane region" description="Helical" evidence="9">
    <location>
        <begin position="165"/>
        <end position="186"/>
    </location>
</feature>
<dbReference type="GO" id="GO:0005886">
    <property type="term" value="C:plasma membrane"/>
    <property type="evidence" value="ECO:0007669"/>
    <property type="project" value="UniProtKB-SubCell"/>
</dbReference>
<dbReference type="GO" id="GO:0009103">
    <property type="term" value="P:lipopolysaccharide biosynthetic process"/>
    <property type="evidence" value="ECO:0007669"/>
    <property type="project" value="UniProtKB-ARBA"/>
</dbReference>
<evidence type="ECO:0000256" key="6">
    <source>
        <dbReference type="ARBA" id="ARBA00022989"/>
    </source>
</evidence>
<dbReference type="InterPro" id="IPR050297">
    <property type="entry name" value="LipidA_mod_glycosyltrf_83"/>
</dbReference>
<keyword evidence="3" id="KW-0328">Glycosyltransferase</keyword>
<gene>
    <name evidence="10" type="ORF">DJ019_09715</name>
</gene>
<proteinExistence type="predicted"/>
<name>A0A328BND8_9CAUL</name>
<keyword evidence="4" id="KW-0808">Transferase</keyword>
<dbReference type="OrthoDB" id="7538213at2"/>
<comment type="caution">
    <text evidence="10">The sequence shown here is derived from an EMBL/GenBank/DDBJ whole genome shotgun (WGS) entry which is preliminary data.</text>
</comment>
<accession>A0A328BND8</accession>
<evidence type="ECO:0000256" key="9">
    <source>
        <dbReference type="SAM" id="Phobius"/>
    </source>
</evidence>
<dbReference type="RefSeq" id="WP_111275816.1">
    <property type="nucleotide sequence ID" value="NZ_QFYS01000003.1"/>
</dbReference>
<feature type="transmembrane region" description="Helical" evidence="9">
    <location>
        <begin position="423"/>
        <end position="444"/>
    </location>
</feature>
<feature type="region of interest" description="Disordered" evidence="8">
    <location>
        <begin position="1"/>
        <end position="20"/>
    </location>
</feature>
<keyword evidence="2" id="KW-1003">Cell membrane</keyword>
<protein>
    <recommendedName>
        <fullName evidence="12">Glycosyltransferase RgtA/B/C/D-like domain-containing protein</fullName>
    </recommendedName>
</protein>
<feature type="transmembrane region" description="Helical" evidence="9">
    <location>
        <begin position="30"/>
        <end position="48"/>
    </location>
</feature>
<feature type="transmembrane region" description="Helical" evidence="9">
    <location>
        <begin position="374"/>
        <end position="392"/>
    </location>
</feature>
<evidence type="ECO:0000256" key="3">
    <source>
        <dbReference type="ARBA" id="ARBA00022676"/>
    </source>
</evidence>
<evidence type="ECO:0000256" key="2">
    <source>
        <dbReference type="ARBA" id="ARBA00022475"/>
    </source>
</evidence>
<evidence type="ECO:0008006" key="12">
    <source>
        <dbReference type="Google" id="ProtNLM"/>
    </source>
</evidence>
<evidence type="ECO:0000256" key="4">
    <source>
        <dbReference type="ARBA" id="ARBA00022679"/>
    </source>
</evidence>